<evidence type="ECO:0000259" key="6">
    <source>
        <dbReference type="SMART" id="SM00385"/>
    </source>
</evidence>
<dbReference type="PANTHER" id="PTHR10177">
    <property type="entry name" value="CYCLINS"/>
    <property type="match status" value="1"/>
</dbReference>
<dbReference type="GO" id="GO:0051301">
    <property type="term" value="P:cell division"/>
    <property type="evidence" value="ECO:0007669"/>
    <property type="project" value="UniProtKB-KW"/>
</dbReference>
<dbReference type="SUPFAM" id="SSF47954">
    <property type="entry name" value="Cyclin-like"/>
    <property type="match status" value="1"/>
</dbReference>
<reference evidence="7 8" key="1">
    <citation type="journal article" date="2014" name="Nat. Genet.">
        <title>Genome sequence of the hot pepper provides insights into the evolution of pungency in Capsicum species.</title>
        <authorList>
            <person name="Kim S."/>
            <person name="Park M."/>
            <person name="Yeom S.I."/>
            <person name="Kim Y.M."/>
            <person name="Lee J.M."/>
            <person name="Lee H.A."/>
            <person name="Seo E."/>
            <person name="Choi J."/>
            <person name="Cheong K."/>
            <person name="Kim K.T."/>
            <person name="Jung K."/>
            <person name="Lee G.W."/>
            <person name="Oh S.K."/>
            <person name="Bae C."/>
            <person name="Kim S.B."/>
            <person name="Lee H.Y."/>
            <person name="Kim S.Y."/>
            <person name="Kim M.S."/>
            <person name="Kang B.C."/>
            <person name="Jo Y.D."/>
            <person name="Yang H.B."/>
            <person name="Jeong H.J."/>
            <person name="Kang W.H."/>
            <person name="Kwon J.K."/>
            <person name="Shin C."/>
            <person name="Lim J.Y."/>
            <person name="Park J.H."/>
            <person name="Huh J.H."/>
            <person name="Kim J.S."/>
            <person name="Kim B.D."/>
            <person name="Cohen O."/>
            <person name="Paran I."/>
            <person name="Suh M.C."/>
            <person name="Lee S.B."/>
            <person name="Kim Y.K."/>
            <person name="Shin Y."/>
            <person name="Noh S.J."/>
            <person name="Park J."/>
            <person name="Seo Y.S."/>
            <person name="Kwon S.Y."/>
            <person name="Kim H.A."/>
            <person name="Park J.M."/>
            <person name="Kim H.J."/>
            <person name="Choi S.B."/>
            <person name="Bosland P.W."/>
            <person name="Reeves G."/>
            <person name="Jo S.H."/>
            <person name="Lee B.W."/>
            <person name="Cho H.T."/>
            <person name="Choi H.S."/>
            <person name="Lee M.S."/>
            <person name="Yu Y."/>
            <person name="Do Choi Y."/>
            <person name="Park B.S."/>
            <person name="van Deynze A."/>
            <person name="Ashrafi H."/>
            <person name="Hill T."/>
            <person name="Kim W.T."/>
            <person name="Pai H.S."/>
            <person name="Ahn H.K."/>
            <person name="Yeam I."/>
            <person name="Giovannoni J.J."/>
            <person name="Rose J.K."/>
            <person name="Sorensen I."/>
            <person name="Lee S.J."/>
            <person name="Kim R.W."/>
            <person name="Choi I.Y."/>
            <person name="Choi B.S."/>
            <person name="Lim J.S."/>
            <person name="Lee Y.H."/>
            <person name="Choi D."/>
        </authorList>
    </citation>
    <scope>NUCLEOTIDE SEQUENCE [LARGE SCALE GENOMIC DNA]</scope>
    <source>
        <strain evidence="8">cv. CM334</strain>
    </source>
</reference>
<dbReference type="InterPro" id="IPR013763">
    <property type="entry name" value="Cyclin-like_dom"/>
</dbReference>
<feature type="transmembrane region" description="Helical" evidence="5">
    <location>
        <begin position="53"/>
        <end position="77"/>
    </location>
</feature>
<evidence type="ECO:0000256" key="2">
    <source>
        <dbReference type="ARBA" id="ARBA00023127"/>
    </source>
</evidence>
<dbReference type="GO" id="GO:0000082">
    <property type="term" value="P:G1/S transition of mitotic cell cycle"/>
    <property type="evidence" value="ECO:0000318"/>
    <property type="project" value="GO_Central"/>
</dbReference>
<dbReference type="Gene3D" id="1.10.472.10">
    <property type="entry name" value="Cyclin-like"/>
    <property type="match status" value="2"/>
</dbReference>
<keyword evidence="8" id="KW-1185">Reference proteome</keyword>
<organism evidence="7 8">
    <name type="scientific">Capsicum annuum</name>
    <name type="common">Capsicum pepper</name>
    <dbReference type="NCBI Taxonomy" id="4072"/>
    <lineage>
        <taxon>Eukaryota</taxon>
        <taxon>Viridiplantae</taxon>
        <taxon>Streptophyta</taxon>
        <taxon>Embryophyta</taxon>
        <taxon>Tracheophyta</taxon>
        <taxon>Spermatophyta</taxon>
        <taxon>Magnoliopsida</taxon>
        <taxon>eudicotyledons</taxon>
        <taxon>Gunneridae</taxon>
        <taxon>Pentapetalae</taxon>
        <taxon>asterids</taxon>
        <taxon>lamiids</taxon>
        <taxon>Solanales</taxon>
        <taxon>Solanaceae</taxon>
        <taxon>Solanoideae</taxon>
        <taxon>Capsiceae</taxon>
        <taxon>Capsicum</taxon>
    </lineage>
</organism>
<comment type="caution">
    <text evidence="7">The sequence shown here is derived from an EMBL/GenBank/DDBJ whole genome shotgun (WGS) entry which is preliminary data.</text>
</comment>
<evidence type="ECO:0000256" key="3">
    <source>
        <dbReference type="ARBA" id="ARBA00023306"/>
    </source>
</evidence>
<evidence type="ECO:0000313" key="8">
    <source>
        <dbReference type="Proteomes" id="UP000222542"/>
    </source>
</evidence>
<dbReference type="InterPro" id="IPR006671">
    <property type="entry name" value="Cyclin_N"/>
</dbReference>
<keyword evidence="5" id="KW-1133">Transmembrane helix</keyword>
<keyword evidence="1" id="KW-0132">Cell division</keyword>
<dbReference type="FunFam" id="1.10.472.10:FF:000001">
    <property type="entry name" value="G2/mitotic-specific cyclin"/>
    <property type="match status" value="1"/>
</dbReference>
<dbReference type="GO" id="GO:0005737">
    <property type="term" value="C:cytoplasm"/>
    <property type="evidence" value="ECO:0000318"/>
    <property type="project" value="GO_Central"/>
</dbReference>
<sequence length="210" mass="24497">MYDVLVNFIKDACGLSKKSKEQIVDIDAADVNYELAVFEYVEDIFSFYKLAEVFIVLNLSFIFISCILAISMIKSIFCGSLQTYHKFELNPETLYLTMYILDRYLSVETASRRELQLVGISAMLIASKYEETWAPKLNDFMCISDKTYSHEQVLTMEKQIHEQLKWYLIVPTPYVFLVHSIKASLPDSEFSSLIWAPEIKYESLFHHMRC</sequence>
<dbReference type="SMART" id="SM00385">
    <property type="entry name" value="CYCLIN"/>
    <property type="match status" value="1"/>
</dbReference>
<protein>
    <submittedName>
        <fullName evidence="7">G2/mitotic-specific cyclin S13-6</fullName>
    </submittedName>
</protein>
<dbReference type="InterPro" id="IPR046965">
    <property type="entry name" value="Cyclin_A/B-like"/>
</dbReference>
<dbReference type="OMA" id="NCITVRE"/>
<name>A0A2G2Z666_CAPAN</name>
<keyword evidence="5" id="KW-0472">Membrane</keyword>
<keyword evidence="2 4" id="KW-0195">Cyclin</keyword>
<accession>A0A2G2Z666</accession>
<dbReference type="PIRSF" id="PIRSF001771">
    <property type="entry name" value="Cyclin_A_B_D_E"/>
    <property type="match status" value="1"/>
</dbReference>
<dbReference type="AlphaFoldDB" id="A0A2G2Z666"/>
<evidence type="ECO:0000256" key="5">
    <source>
        <dbReference type="SAM" id="Phobius"/>
    </source>
</evidence>
<dbReference type="InterPro" id="IPR036915">
    <property type="entry name" value="Cyclin-like_sf"/>
</dbReference>
<evidence type="ECO:0000313" key="7">
    <source>
        <dbReference type="EMBL" id="PHT77497.1"/>
    </source>
</evidence>
<comment type="similarity">
    <text evidence="4">Belongs to the cyclin family.</text>
</comment>
<dbReference type="GO" id="GO:0005634">
    <property type="term" value="C:nucleus"/>
    <property type="evidence" value="ECO:0000318"/>
    <property type="project" value="GO_Central"/>
</dbReference>
<gene>
    <name evidence="7" type="ORF">T459_21019</name>
</gene>
<dbReference type="Proteomes" id="UP000222542">
    <property type="component" value="Unassembled WGS sequence"/>
</dbReference>
<dbReference type="Gramene" id="PHT77497">
    <property type="protein sequence ID" value="PHT77497"/>
    <property type="gene ID" value="T459_21019"/>
</dbReference>
<reference evidence="7 8" key="2">
    <citation type="journal article" date="2017" name="Genome Biol.">
        <title>New reference genome sequences of hot pepper reveal the massive evolution of plant disease-resistance genes by retroduplication.</title>
        <authorList>
            <person name="Kim S."/>
            <person name="Park J."/>
            <person name="Yeom S.I."/>
            <person name="Kim Y.M."/>
            <person name="Seo E."/>
            <person name="Kim K.T."/>
            <person name="Kim M.S."/>
            <person name="Lee J.M."/>
            <person name="Cheong K."/>
            <person name="Shin H.S."/>
            <person name="Kim S.B."/>
            <person name="Han K."/>
            <person name="Lee J."/>
            <person name="Park M."/>
            <person name="Lee H.A."/>
            <person name="Lee H.Y."/>
            <person name="Lee Y."/>
            <person name="Oh S."/>
            <person name="Lee J.H."/>
            <person name="Choi E."/>
            <person name="Choi E."/>
            <person name="Lee S.E."/>
            <person name="Jeon J."/>
            <person name="Kim H."/>
            <person name="Choi G."/>
            <person name="Song H."/>
            <person name="Lee J."/>
            <person name="Lee S.C."/>
            <person name="Kwon J.K."/>
            <person name="Lee H.Y."/>
            <person name="Koo N."/>
            <person name="Hong Y."/>
            <person name="Kim R.W."/>
            <person name="Kang W.H."/>
            <person name="Huh J.H."/>
            <person name="Kang B.C."/>
            <person name="Yang T.J."/>
            <person name="Lee Y.H."/>
            <person name="Bennetzen J.L."/>
            <person name="Choi D."/>
        </authorList>
    </citation>
    <scope>NUCLEOTIDE SEQUENCE [LARGE SCALE GENOMIC DNA]</scope>
    <source>
        <strain evidence="8">cv. CM334</strain>
    </source>
</reference>
<dbReference type="STRING" id="4072.A0A2G2Z666"/>
<keyword evidence="5" id="KW-0812">Transmembrane</keyword>
<keyword evidence="3" id="KW-0131">Cell cycle</keyword>
<dbReference type="Pfam" id="PF00134">
    <property type="entry name" value="Cyclin_N"/>
    <property type="match status" value="1"/>
</dbReference>
<dbReference type="GO" id="GO:0000307">
    <property type="term" value="C:cyclin-dependent protein kinase holoenzyme complex"/>
    <property type="evidence" value="ECO:0000318"/>
    <property type="project" value="GO_Central"/>
</dbReference>
<dbReference type="GO" id="GO:0016538">
    <property type="term" value="F:cyclin-dependent protein serine/threonine kinase regulator activity"/>
    <property type="evidence" value="ECO:0000318"/>
    <property type="project" value="GO_Central"/>
</dbReference>
<dbReference type="EMBL" id="AYRZ02000007">
    <property type="protein sequence ID" value="PHT77497.1"/>
    <property type="molecule type" value="Genomic_DNA"/>
</dbReference>
<evidence type="ECO:0000256" key="1">
    <source>
        <dbReference type="ARBA" id="ARBA00022618"/>
    </source>
</evidence>
<feature type="domain" description="Cyclin-like" evidence="6">
    <location>
        <begin position="79"/>
        <end position="162"/>
    </location>
</feature>
<dbReference type="InterPro" id="IPR039361">
    <property type="entry name" value="Cyclin"/>
</dbReference>
<evidence type="ECO:0000256" key="4">
    <source>
        <dbReference type="RuleBase" id="RU000383"/>
    </source>
</evidence>
<proteinExistence type="inferred from homology"/>